<dbReference type="PANTHER" id="PTHR10353:SF36">
    <property type="entry name" value="LP05116P"/>
    <property type="match status" value="1"/>
</dbReference>
<gene>
    <name evidence="9" type="ORF">MAR_009381</name>
</gene>
<keyword evidence="8" id="KW-0732">Signal</keyword>
<dbReference type="EMBL" id="CP111015">
    <property type="protein sequence ID" value="WAR02823.1"/>
    <property type="molecule type" value="Genomic_DNA"/>
</dbReference>
<dbReference type="PANTHER" id="PTHR10353">
    <property type="entry name" value="GLYCOSYL HYDROLASE"/>
    <property type="match status" value="1"/>
</dbReference>
<protein>
    <recommendedName>
        <fullName evidence="2">beta-glucosidase</fullName>
        <ecNumber evidence="2">3.2.1.21</ecNumber>
    </recommendedName>
</protein>
<comment type="similarity">
    <text evidence="1">Belongs to the glycosyl hydrolase 1 family.</text>
</comment>
<keyword evidence="4 6" id="KW-0326">Glycosidase</keyword>
<keyword evidence="10" id="KW-1185">Reference proteome</keyword>
<evidence type="ECO:0000256" key="7">
    <source>
        <dbReference type="SAM" id="MobiDB-lite"/>
    </source>
</evidence>
<feature type="compositionally biased region" description="Acidic residues" evidence="7">
    <location>
        <begin position="996"/>
        <end position="1005"/>
    </location>
</feature>
<organism evidence="9 10">
    <name type="scientific">Mya arenaria</name>
    <name type="common">Soft-shell clam</name>
    <dbReference type="NCBI Taxonomy" id="6604"/>
    <lineage>
        <taxon>Eukaryota</taxon>
        <taxon>Metazoa</taxon>
        <taxon>Spiralia</taxon>
        <taxon>Lophotrochozoa</taxon>
        <taxon>Mollusca</taxon>
        <taxon>Bivalvia</taxon>
        <taxon>Autobranchia</taxon>
        <taxon>Heteroconchia</taxon>
        <taxon>Euheterodonta</taxon>
        <taxon>Imparidentia</taxon>
        <taxon>Neoheterodontei</taxon>
        <taxon>Myida</taxon>
        <taxon>Myoidea</taxon>
        <taxon>Myidae</taxon>
        <taxon>Mya</taxon>
    </lineage>
</organism>
<evidence type="ECO:0000256" key="2">
    <source>
        <dbReference type="ARBA" id="ARBA00012744"/>
    </source>
</evidence>
<name>A0ABY7DYM5_MYAAR</name>
<dbReference type="InterPro" id="IPR033132">
    <property type="entry name" value="GH_1_N_CS"/>
</dbReference>
<evidence type="ECO:0000256" key="1">
    <source>
        <dbReference type="ARBA" id="ARBA00010838"/>
    </source>
</evidence>
<dbReference type="EC" id="3.2.1.21" evidence="2"/>
<feature type="active site" description="Nucleophile" evidence="5">
    <location>
        <position position="823"/>
    </location>
</feature>
<evidence type="ECO:0000256" key="3">
    <source>
        <dbReference type="ARBA" id="ARBA00022801"/>
    </source>
</evidence>
<accession>A0ABY7DYM5</accession>
<evidence type="ECO:0000313" key="10">
    <source>
        <dbReference type="Proteomes" id="UP001164746"/>
    </source>
</evidence>
<dbReference type="PROSITE" id="PS00572">
    <property type="entry name" value="GLYCOSYL_HYDROL_F1_1"/>
    <property type="match status" value="1"/>
</dbReference>
<dbReference type="Pfam" id="PF00232">
    <property type="entry name" value="Glyco_hydro_1"/>
    <property type="match status" value="3"/>
</dbReference>
<evidence type="ECO:0000256" key="6">
    <source>
        <dbReference type="RuleBase" id="RU004468"/>
    </source>
</evidence>
<feature type="signal peptide" evidence="8">
    <location>
        <begin position="1"/>
        <end position="21"/>
    </location>
</feature>
<dbReference type="SUPFAM" id="SSF51445">
    <property type="entry name" value="(Trans)glycosidases"/>
    <property type="match status" value="2"/>
</dbReference>
<feature type="chain" id="PRO_5046251015" description="beta-glucosidase" evidence="8">
    <location>
        <begin position="22"/>
        <end position="1005"/>
    </location>
</feature>
<evidence type="ECO:0000313" key="9">
    <source>
        <dbReference type="EMBL" id="WAR02823.1"/>
    </source>
</evidence>
<proteinExistence type="inferred from homology"/>
<dbReference type="Gene3D" id="3.20.20.80">
    <property type="entry name" value="Glycosidases"/>
    <property type="match status" value="2"/>
</dbReference>
<dbReference type="InterPro" id="IPR017853">
    <property type="entry name" value="GH"/>
</dbReference>
<dbReference type="InterPro" id="IPR001360">
    <property type="entry name" value="Glyco_hydro_1"/>
</dbReference>
<dbReference type="InterPro" id="IPR018120">
    <property type="entry name" value="Glyco_hydro_1_AS"/>
</dbReference>
<feature type="region of interest" description="Disordered" evidence="7">
    <location>
        <begin position="984"/>
        <end position="1005"/>
    </location>
</feature>
<sequence>MAHSRFLFVLVFVGVVGNALGADSVFGDVFGWGVATSAFQTEGAWNVKGKGESVWDRYAHDRGGDNGENTCDGYYRVDEDISYLRKIGVTHYSFSIAWTRIFPNGQSASRSEDGIQHYRDLVRKLVESNIKPVVTLYHYDLPQQLMEQGGWENADTITRFEEYARTVFTALGHQVMHWITIYDPYGVAFTYGNASFAPAGVIHPATGPYKAAHNLIQAHTRVYHMYQKDFKTQQGGNVGITLKSDIFKGAAGDGSDNVAAKRAADFSLGWFGEPLMGANGDYPEVMKTKAATRLPIFTEEQKTKNKGAVDFLGLAIGVVKRVADAPSTASLQEGLMKDQAVLTKGTQSSGETDIKDFLLSVKSRYNNPEMFIFDIGYGDCGTLYDQARIDYMKKYISALGKSIGSDHVRVSGYFPPFMDSYDWETGFKTKRGIYHIEFDRKDRMDKASARFYRTLIQNRGSDFQYPPEFVNDVIREKDTFLDEKFPVGFSWGVATAAYQIEGGWNEDGKGPSIWDNFAHDNRLAYGDTGDVACDSYHKYKEDVQMVKRLGVSHYRFSIAWSRLLPDGTATSLNPAGLAYYNNLINELVANGITPMVTLYHWDLPQALQNFGGFENDTIVNYFNDYAKICFENFGDRVPLWITFNEAFVVSWLGYGIGVFAPGVSKPGDGVYRVAHNIIRSHVKAYHTYDDHFRHRYHGKVGITLDCDWKEPITTDAMDRYAAERALQFKLGWFANPIYGNGDYPAVMRYTVDRKSRKEGRNDQYVRHNRDNRENHYEGDQDLYTKVDDCWPGSDWLKVNPWGLRGLLRWVQDQYGNPPLYVTENGISDDGTLEDQNRADFYRSYTNEMLKAIKLDGCDVKGYMAWSLMDNLEWTSGYTQKFGIFQVDFNSPNRTRTPKRSAAFYSDKPVLLNAGLANVPVSMGSGEEDLSPPLSRGFTDLRAGFSYGVVTSSAGGLVEGLVGDLSGICGFGRTKAPGGGRDNRFTALGSLSSPSAADEDSLCEGG</sequence>
<dbReference type="PROSITE" id="PS00653">
    <property type="entry name" value="GLYCOSYL_HYDROL_F1_2"/>
    <property type="match status" value="2"/>
</dbReference>
<evidence type="ECO:0000256" key="4">
    <source>
        <dbReference type="ARBA" id="ARBA00023295"/>
    </source>
</evidence>
<evidence type="ECO:0000256" key="5">
    <source>
        <dbReference type="PROSITE-ProRule" id="PRU10055"/>
    </source>
</evidence>
<reference evidence="9" key="1">
    <citation type="submission" date="2022-11" db="EMBL/GenBank/DDBJ databases">
        <title>Centuries of genome instability and evolution in soft-shell clam transmissible cancer (bioRxiv).</title>
        <authorList>
            <person name="Hart S.F.M."/>
            <person name="Yonemitsu M.A."/>
            <person name="Giersch R.M."/>
            <person name="Beal B.F."/>
            <person name="Arriagada G."/>
            <person name="Davis B.W."/>
            <person name="Ostrander E.A."/>
            <person name="Goff S.P."/>
            <person name="Metzger M.J."/>
        </authorList>
    </citation>
    <scope>NUCLEOTIDE SEQUENCE</scope>
    <source>
        <strain evidence="9">MELC-2E11</strain>
        <tissue evidence="9">Siphon/mantle</tissue>
    </source>
</reference>
<evidence type="ECO:0000256" key="8">
    <source>
        <dbReference type="SAM" id="SignalP"/>
    </source>
</evidence>
<keyword evidence="3 6" id="KW-0378">Hydrolase</keyword>
<dbReference type="Proteomes" id="UP001164746">
    <property type="component" value="Chromosome 4"/>
</dbReference>
<dbReference type="PRINTS" id="PR00131">
    <property type="entry name" value="GLHYDRLASE1"/>
</dbReference>